<accession>A0A383UUR3</accession>
<dbReference type="AlphaFoldDB" id="A0A383UUR3"/>
<evidence type="ECO:0000313" key="1">
    <source>
        <dbReference type="EMBL" id="SZF04061.1"/>
    </source>
</evidence>
<sequence length="330" mass="37977">MRSITCVLAFLVTIQDHSLFRNRMVLVGNEEVANYGIYKMLPEQRFPKPNSSSILMAQYRESQEYTMITSYCSPFLDMNSIINDITSGLMKMTEPADLDFEGNNVVYNYCLYRIRNGFHLFSKVPTLSMAQFTARNKCPASIIARLASESYLRVTGKYKCFAPYESNAETIMIADSPVDLSEEIWKSEMFIGEFKGGRLLALAWYQGHLHIFRKKKYKLYQWYLVTKVGNEMNNGKLIYDFIFQEVEAVRNMKSLLETENPTLYGAIQRFIFNNLTGLYLNFLRTTISQNVLDGLRTMVIRGSLVCSDDSESLIVGTKSSPGREIKRMEE</sequence>
<protein>
    <submittedName>
        <fullName evidence="1">Uncharacterized protein</fullName>
    </submittedName>
</protein>
<reference evidence="1 2" key="1">
    <citation type="submission" date="2017-11" db="EMBL/GenBank/DDBJ databases">
        <authorList>
            <person name="Kracher B."/>
        </authorList>
    </citation>
    <scope>NUCLEOTIDE SEQUENCE [LARGE SCALE GENOMIC DNA]</scope>
    <source>
        <strain evidence="1 2">RACE1</strain>
    </source>
</reference>
<evidence type="ECO:0000313" key="2">
    <source>
        <dbReference type="Proteomes" id="UP000275772"/>
    </source>
</evidence>
<dbReference type="Proteomes" id="UP000275772">
    <property type="component" value="Unassembled WGS sequence"/>
</dbReference>
<proteinExistence type="predicted"/>
<dbReference type="VEuPathDB" id="FungiDB:BLGHR1_14856"/>
<name>A0A383UUR3_BLUHO</name>
<gene>
    <name evidence="1" type="ORF">BLGHR1_14856</name>
</gene>
<dbReference type="EMBL" id="UNSH01000062">
    <property type="protein sequence ID" value="SZF04061.1"/>
    <property type="molecule type" value="Genomic_DNA"/>
</dbReference>
<organism evidence="1 2">
    <name type="scientific">Blumeria hordei</name>
    <name type="common">Barley powdery mildew</name>
    <name type="synonym">Blumeria graminis f. sp. hordei</name>
    <dbReference type="NCBI Taxonomy" id="2867405"/>
    <lineage>
        <taxon>Eukaryota</taxon>
        <taxon>Fungi</taxon>
        <taxon>Dikarya</taxon>
        <taxon>Ascomycota</taxon>
        <taxon>Pezizomycotina</taxon>
        <taxon>Leotiomycetes</taxon>
        <taxon>Erysiphales</taxon>
        <taxon>Erysiphaceae</taxon>
        <taxon>Blumeria</taxon>
    </lineage>
</organism>